<evidence type="ECO:0000259" key="7">
    <source>
        <dbReference type="PROSITE" id="PS50850"/>
    </source>
</evidence>
<evidence type="ECO:0000256" key="4">
    <source>
        <dbReference type="ARBA" id="ARBA00022989"/>
    </source>
</evidence>
<dbReference type="SUPFAM" id="SSF103473">
    <property type="entry name" value="MFS general substrate transporter"/>
    <property type="match status" value="1"/>
</dbReference>
<keyword evidence="4 6" id="KW-1133">Transmembrane helix</keyword>
<evidence type="ECO:0000256" key="1">
    <source>
        <dbReference type="ARBA" id="ARBA00004141"/>
    </source>
</evidence>
<keyword evidence="2" id="KW-0813">Transport</keyword>
<feature type="transmembrane region" description="Helical" evidence="6">
    <location>
        <begin position="181"/>
        <end position="201"/>
    </location>
</feature>
<dbReference type="Proteomes" id="UP001215712">
    <property type="component" value="Unassembled WGS sequence"/>
</dbReference>
<comment type="subcellular location">
    <subcellularLocation>
        <location evidence="1">Membrane</location>
        <topology evidence="1">Multi-pass membrane protein</topology>
    </subcellularLocation>
</comment>
<reference evidence="8" key="1">
    <citation type="journal article" date="2023" name="IMA Fungus">
        <title>Comparative genomic study of the Penicillium genus elucidates a diverse pangenome and 15 lateral gene transfer events.</title>
        <authorList>
            <person name="Petersen C."/>
            <person name="Sorensen T."/>
            <person name="Nielsen M.R."/>
            <person name="Sondergaard T.E."/>
            <person name="Sorensen J.L."/>
            <person name="Fitzpatrick D.A."/>
            <person name="Frisvad J.C."/>
            <person name="Nielsen K.L."/>
        </authorList>
    </citation>
    <scope>NUCLEOTIDE SEQUENCE</scope>
    <source>
        <strain evidence="8">IBT 17514</strain>
    </source>
</reference>
<dbReference type="EMBL" id="JAQJAN010000009">
    <property type="protein sequence ID" value="KAJ5719842.1"/>
    <property type="molecule type" value="Genomic_DNA"/>
</dbReference>
<protein>
    <recommendedName>
        <fullName evidence="7">Major facilitator superfamily (MFS) profile domain-containing protein</fullName>
    </recommendedName>
</protein>
<evidence type="ECO:0000256" key="5">
    <source>
        <dbReference type="ARBA" id="ARBA00023136"/>
    </source>
</evidence>
<evidence type="ECO:0000256" key="6">
    <source>
        <dbReference type="SAM" id="Phobius"/>
    </source>
</evidence>
<dbReference type="Pfam" id="PF07690">
    <property type="entry name" value="MFS_1"/>
    <property type="match status" value="1"/>
</dbReference>
<feature type="transmembrane region" description="Helical" evidence="6">
    <location>
        <begin position="153"/>
        <end position="175"/>
    </location>
</feature>
<organism evidence="8 9">
    <name type="scientific">Penicillium malachiteum</name>
    <dbReference type="NCBI Taxonomy" id="1324776"/>
    <lineage>
        <taxon>Eukaryota</taxon>
        <taxon>Fungi</taxon>
        <taxon>Dikarya</taxon>
        <taxon>Ascomycota</taxon>
        <taxon>Pezizomycotina</taxon>
        <taxon>Eurotiomycetes</taxon>
        <taxon>Eurotiomycetidae</taxon>
        <taxon>Eurotiales</taxon>
        <taxon>Aspergillaceae</taxon>
        <taxon>Penicillium</taxon>
    </lineage>
</organism>
<name>A0AAD6HJ69_9EURO</name>
<feature type="transmembrane region" description="Helical" evidence="6">
    <location>
        <begin position="466"/>
        <end position="487"/>
    </location>
</feature>
<comment type="caution">
    <text evidence="8">The sequence shown here is derived from an EMBL/GenBank/DDBJ whole genome shotgun (WGS) entry which is preliminary data.</text>
</comment>
<proteinExistence type="predicted"/>
<feature type="transmembrane region" description="Helical" evidence="6">
    <location>
        <begin position="363"/>
        <end position="381"/>
    </location>
</feature>
<dbReference type="InterPro" id="IPR036259">
    <property type="entry name" value="MFS_trans_sf"/>
</dbReference>
<feature type="transmembrane region" description="Helical" evidence="6">
    <location>
        <begin position="94"/>
        <end position="114"/>
    </location>
</feature>
<feature type="transmembrane region" description="Helical" evidence="6">
    <location>
        <begin position="39"/>
        <end position="60"/>
    </location>
</feature>
<dbReference type="CDD" id="cd17325">
    <property type="entry name" value="MFS_MdtG_SLC18_like"/>
    <property type="match status" value="1"/>
</dbReference>
<feature type="transmembrane region" description="Helical" evidence="6">
    <location>
        <begin position="387"/>
        <end position="406"/>
    </location>
</feature>
<dbReference type="InterPro" id="IPR050930">
    <property type="entry name" value="MFS_Vesicular_Transporter"/>
</dbReference>
<feature type="transmembrane region" description="Helical" evidence="6">
    <location>
        <begin position="329"/>
        <end position="351"/>
    </location>
</feature>
<feature type="domain" description="Major facilitator superfamily (MFS) profile" evidence="7">
    <location>
        <begin position="1"/>
        <end position="492"/>
    </location>
</feature>
<evidence type="ECO:0000256" key="3">
    <source>
        <dbReference type="ARBA" id="ARBA00022692"/>
    </source>
</evidence>
<feature type="transmembrane region" description="Helical" evidence="6">
    <location>
        <begin position="439"/>
        <end position="460"/>
    </location>
</feature>
<dbReference type="GO" id="GO:0016020">
    <property type="term" value="C:membrane"/>
    <property type="evidence" value="ECO:0007669"/>
    <property type="project" value="UniProtKB-SubCell"/>
</dbReference>
<dbReference type="PANTHER" id="PTHR23506:SF23">
    <property type="entry name" value="GH10249P"/>
    <property type="match status" value="1"/>
</dbReference>
<sequence length="503" mass="54434">MSSDFQHLTDNSVIRVCTVMAQNTRESPWLFHFRSSETFVVVTVTIAIFTDAFIYGMHWLSEWAPVKKMYTERRYLSDLPFFGYIADQSRLRRLPFVFGLIALAASTALFAFATSFPALVLARGLQGLSGAAVWVVGLAIVSDGVPAERVGAAMGYTTIGLTWGFVLGPMMGGYIYEHMGWYGAFVVPTALIFLDVVLRFLMIETPSEYTTPLDEKNEPSNIFFLEKPHQSKPESHLHSGDGVNSYDTFNGDNIQRLGHTSLCQDHDSEGAPLLVSSRCADRGEKKATIFSLLVSPRMPVAMLATVIMATMFTALETTLPLYTMETFNWGSSGAGLVFLAVSLPTFGGVYIGKAIDKMGVRSVGTSGFAMGCLAWILMRFITSNTPGTVASLVILLLLMGSSIAAIEITAMTEVSQVIGDYEIENPGAFGDKSPVAQGYALFNMSFAGGQLIGPLVSGAIRVHAGWSTMTLVLGVMCAVAAIPFTLFSGPPQKKKQPEINSSV</sequence>
<dbReference type="PANTHER" id="PTHR23506">
    <property type="entry name" value="GH10249P"/>
    <property type="match status" value="1"/>
</dbReference>
<dbReference type="InterPro" id="IPR020846">
    <property type="entry name" value="MFS_dom"/>
</dbReference>
<gene>
    <name evidence="8" type="ORF">N7493_006720</name>
</gene>
<feature type="transmembrane region" description="Helical" evidence="6">
    <location>
        <begin position="120"/>
        <end position="141"/>
    </location>
</feature>
<reference evidence="8" key="2">
    <citation type="submission" date="2023-01" db="EMBL/GenBank/DDBJ databases">
        <authorList>
            <person name="Petersen C."/>
        </authorList>
    </citation>
    <scope>NUCLEOTIDE SEQUENCE</scope>
    <source>
        <strain evidence="8">IBT 17514</strain>
    </source>
</reference>
<keyword evidence="5 6" id="KW-0472">Membrane</keyword>
<dbReference type="PROSITE" id="PS50850">
    <property type="entry name" value="MFS"/>
    <property type="match status" value="1"/>
</dbReference>
<dbReference type="AlphaFoldDB" id="A0AAD6HJ69"/>
<dbReference type="GO" id="GO:0022857">
    <property type="term" value="F:transmembrane transporter activity"/>
    <property type="evidence" value="ECO:0007669"/>
    <property type="project" value="InterPro"/>
</dbReference>
<keyword evidence="9" id="KW-1185">Reference proteome</keyword>
<feature type="transmembrane region" description="Helical" evidence="6">
    <location>
        <begin position="300"/>
        <end position="323"/>
    </location>
</feature>
<evidence type="ECO:0000313" key="9">
    <source>
        <dbReference type="Proteomes" id="UP001215712"/>
    </source>
</evidence>
<dbReference type="InterPro" id="IPR011701">
    <property type="entry name" value="MFS"/>
</dbReference>
<keyword evidence="3 6" id="KW-0812">Transmembrane</keyword>
<evidence type="ECO:0000256" key="2">
    <source>
        <dbReference type="ARBA" id="ARBA00022448"/>
    </source>
</evidence>
<evidence type="ECO:0000313" key="8">
    <source>
        <dbReference type="EMBL" id="KAJ5719842.1"/>
    </source>
</evidence>
<accession>A0AAD6HJ69</accession>
<dbReference type="Gene3D" id="1.20.1250.20">
    <property type="entry name" value="MFS general substrate transporter like domains"/>
    <property type="match status" value="1"/>
</dbReference>